<dbReference type="Gene3D" id="3.40.50.11780">
    <property type="match status" value="1"/>
</dbReference>
<reference evidence="1 2" key="1">
    <citation type="submission" date="2019-08" db="EMBL/GenBank/DDBJ databases">
        <title>Gluconobacter frateurii HD924 genome.</title>
        <authorList>
            <person name="Liu Y."/>
            <person name="Zhang P."/>
        </authorList>
    </citation>
    <scope>NUCLEOTIDE SEQUENCE [LARGE SCALE GENOMIC DNA]</scope>
    <source>
        <strain evidence="1 2">HD924</strain>
    </source>
</reference>
<dbReference type="InterPro" id="IPR052042">
    <property type="entry name" value="Tail_sheath_structural"/>
</dbReference>
<accession>A0AAP9ETV3</accession>
<dbReference type="Proteomes" id="UP000323560">
    <property type="component" value="Chromosome"/>
</dbReference>
<dbReference type="AlphaFoldDB" id="A0AAP9ETV3"/>
<evidence type="ECO:0000313" key="2">
    <source>
        <dbReference type="Proteomes" id="UP000323560"/>
    </source>
</evidence>
<protein>
    <submittedName>
        <fullName evidence="1">Phage tail protein</fullName>
    </submittedName>
</protein>
<dbReference type="PANTHER" id="PTHR35861:SF2">
    <property type="entry name" value="FELS-2 PROPHAGE PROTEIN"/>
    <property type="match status" value="1"/>
</dbReference>
<proteinExistence type="predicted"/>
<gene>
    <name evidence="1" type="ORF">FXF46_14285</name>
</gene>
<dbReference type="EMBL" id="CP043043">
    <property type="protein sequence ID" value="QEH97286.1"/>
    <property type="molecule type" value="Genomic_DNA"/>
</dbReference>
<name>A0AAP9ETV3_GLUTH</name>
<dbReference type="PANTHER" id="PTHR35861">
    <property type="match status" value="1"/>
</dbReference>
<organism evidence="1 2">
    <name type="scientific">Gluconobacter thailandicus</name>
    <dbReference type="NCBI Taxonomy" id="257438"/>
    <lineage>
        <taxon>Bacteria</taxon>
        <taxon>Pseudomonadati</taxon>
        <taxon>Pseudomonadota</taxon>
        <taxon>Alphaproteobacteria</taxon>
        <taxon>Acetobacterales</taxon>
        <taxon>Acetobacteraceae</taxon>
        <taxon>Gluconobacter</taxon>
    </lineage>
</organism>
<dbReference type="KEGG" id="gti:FXF46_14285"/>
<dbReference type="RefSeq" id="WP_148620943.1">
    <property type="nucleotide sequence ID" value="NZ_CP043043.1"/>
</dbReference>
<evidence type="ECO:0000313" key="1">
    <source>
        <dbReference type="EMBL" id="QEH97286.1"/>
    </source>
</evidence>
<sequence length="497" mass="49910">MVKIYQAGSLNTTALTVPAMYVQIVQPQTVINGVSSNRLGVVGTASWGAVGKPVIIGGMGDYLAAFGTKQALATNIGVAVNVALLQGASDFRCVRVTDGTDKAATGTLGTVGLTAVCTGAAGNAITATLVAGSGGNYVLTVSHAALGTSSYTGMTWAAIAAALVADASALVVATVPSTAPALAAGTVTLSGGADGGTPTTAQFLGTDGTATRTGMYALRNTGCAIGLLAGLTDTSSWTSQQAYGLGEGTYMVTSFGSGTPVANAVSGIASAGVSGSYSLKAMHGDWLYWNDDTNGVMLLPPSFWAAGELASLSPEQSTLNKQLSGIVGSQKSGLVSTGQALTYSDAELTALFGAGIDVIANPSPGGSYWSCRLGHNTSSSASVSGDNYTRLTNYIAETLATGMGVYIGEVINDGLFADVRATLLGFLKGMLDAGMLGLYGGAIPYTVVCDTSNNTQDRTALGYLQADVPVRYQGIAEKFIVNLQGGTTVTVTTSSGS</sequence>